<dbReference type="PANTHER" id="PTHR36837">
    <property type="entry name" value="POLY(3-HYDROXYALKANOATE) POLYMERASE SUBUNIT PHAC"/>
    <property type="match status" value="1"/>
</dbReference>
<dbReference type="RefSeq" id="WP_096204267.1">
    <property type="nucleotide sequence ID" value="NZ_FZMP01000057.1"/>
</dbReference>
<dbReference type="InterPro" id="IPR051321">
    <property type="entry name" value="PHA/PHB_synthase"/>
</dbReference>
<evidence type="ECO:0000256" key="2">
    <source>
        <dbReference type="ARBA" id="ARBA00019065"/>
    </source>
</evidence>
<evidence type="ECO:0000256" key="3">
    <source>
        <dbReference type="ARBA" id="ARBA00022679"/>
    </source>
</evidence>
<name>A0A284VL59_9EURY</name>
<sequence>MNAVDMIDSYRRFVAGVEILLEPPDFSVGTTPSEVIYTEDDMKLMHYFPAVEKPYPIPVLIVYAFVNRYYILDLQPDKSVVRKLLDEGLDVYIIDWGYPTGADRYLTLNDYVNGYLNDAVDKVRELSGSDKITLFGVCQGGTISAMYASLHPDKVENFVALVTPINFDTDKGLLHVWAKSLDVDKIVDFYGIVPGDLLNTGFLLTDPFRLLIDKYVGLFERIECKPEDMECQLRNEETVRNFLRMEKWIFDSPDQAGEAYRQFMKDCYQKNLLIKNEMKINGQKINLKNITMPVLNVMAETDHLVPNEASLPLTDAVGSEDTETLVFPTGHIGIFVGSKSQKEVVPKIAAWLKPRSLPEEAGDEIEKSMEEKPLQVRKKLPARQAEVAFEQHTGKKPKTKRKSRRTKGT</sequence>
<dbReference type="STRING" id="1392998.ANME2D_00645"/>
<feature type="domain" description="AB hydrolase-1" evidence="8">
    <location>
        <begin position="58"/>
        <end position="337"/>
    </location>
</feature>
<evidence type="ECO:0000313" key="9">
    <source>
        <dbReference type="EMBL" id="SNQ59982.1"/>
    </source>
</evidence>
<dbReference type="UniPathway" id="UPA00917"/>
<keyword evidence="3 9" id="KW-0808">Transferase</keyword>
<dbReference type="SUPFAM" id="SSF53474">
    <property type="entry name" value="alpha/beta-Hydrolases"/>
    <property type="match status" value="1"/>
</dbReference>
<dbReference type="Pfam" id="PF00561">
    <property type="entry name" value="Abhydrolase_1"/>
    <property type="match status" value="1"/>
</dbReference>
<dbReference type="AlphaFoldDB" id="A0A284VL59"/>
<feature type="compositionally biased region" description="Basic residues" evidence="7">
    <location>
        <begin position="394"/>
        <end position="409"/>
    </location>
</feature>
<evidence type="ECO:0000259" key="8">
    <source>
        <dbReference type="Pfam" id="PF00561"/>
    </source>
</evidence>
<accession>A0A284VL59</accession>
<keyword evidence="5 9" id="KW-0012">Acyltransferase</keyword>
<evidence type="ECO:0000256" key="4">
    <source>
        <dbReference type="ARBA" id="ARBA00022752"/>
    </source>
</evidence>
<gene>
    <name evidence="9" type="primary">phbC</name>
    <name evidence="9" type="ORF">MNV_150010</name>
</gene>
<organism evidence="9 10">
    <name type="scientific">Candidatus Methanoperedens nitratireducens</name>
    <dbReference type="NCBI Taxonomy" id="1392998"/>
    <lineage>
        <taxon>Archaea</taxon>
        <taxon>Methanobacteriati</taxon>
        <taxon>Methanobacteriota</taxon>
        <taxon>Stenosarchaea group</taxon>
        <taxon>Methanomicrobia</taxon>
        <taxon>Methanosarcinales</taxon>
        <taxon>ANME-2 cluster</taxon>
        <taxon>Candidatus Methanoperedentaceae</taxon>
        <taxon>Candidatus Methanoperedens</taxon>
    </lineage>
</organism>
<protein>
    <recommendedName>
        <fullName evidence="2">Poly(3-hydroxyalkanoate) polymerase subunit PhaC</fullName>
    </recommendedName>
    <alternativeName>
        <fullName evidence="6">PHB synthase subunit PhaC</fullName>
    </alternativeName>
</protein>
<dbReference type="PANTHER" id="PTHR36837:SF2">
    <property type="entry name" value="POLY(3-HYDROXYALKANOATE) POLYMERASE SUBUNIT PHAC"/>
    <property type="match status" value="1"/>
</dbReference>
<dbReference type="InterPro" id="IPR000073">
    <property type="entry name" value="AB_hydrolase_1"/>
</dbReference>
<evidence type="ECO:0000256" key="1">
    <source>
        <dbReference type="ARBA" id="ARBA00004683"/>
    </source>
</evidence>
<evidence type="ECO:0000256" key="7">
    <source>
        <dbReference type="SAM" id="MobiDB-lite"/>
    </source>
</evidence>
<keyword evidence="10" id="KW-1185">Reference proteome</keyword>
<dbReference type="Gene3D" id="3.40.50.1820">
    <property type="entry name" value="alpha/beta hydrolase"/>
    <property type="match status" value="1"/>
</dbReference>
<feature type="region of interest" description="Disordered" evidence="7">
    <location>
        <begin position="358"/>
        <end position="409"/>
    </location>
</feature>
<dbReference type="GO" id="GO:0042619">
    <property type="term" value="P:poly-hydroxybutyrate biosynthetic process"/>
    <property type="evidence" value="ECO:0007669"/>
    <property type="project" value="UniProtKB-KW"/>
</dbReference>
<evidence type="ECO:0000256" key="5">
    <source>
        <dbReference type="ARBA" id="ARBA00023315"/>
    </source>
</evidence>
<dbReference type="Proteomes" id="UP000218615">
    <property type="component" value="Unassembled WGS sequence"/>
</dbReference>
<dbReference type="OrthoDB" id="202878at2157"/>
<dbReference type="EMBL" id="FZMP01000057">
    <property type="protein sequence ID" value="SNQ59982.1"/>
    <property type="molecule type" value="Genomic_DNA"/>
</dbReference>
<reference evidence="10" key="1">
    <citation type="submission" date="2017-06" db="EMBL/GenBank/DDBJ databases">
        <authorList>
            <person name="Cremers G."/>
        </authorList>
    </citation>
    <scope>NUCLEOTIDE SEQUENCE [LARGE SCALE GENOMIC DNA]</scope>
</reference>
<keyword evidence="4" id="KW-0583">PHB biosynthesis</keyword>
<dbReference type="InterPro" id="IPR029058">
    <property type="entry name" value="AB_hydrolase_fold"/>
</dbReference>
<dbReference type="GO" id="GO:0016746">
    <property type="term" value="F:acyltransferase activity"/>
    <property type="evidence" value="ECO:0007669"/>
    <property type="project" value="UniProtKB-KW"/>
</dbReference>
<dbReference type="InterPro" id="IPR010125">
    <property type="entry name" value="PHA_synth_III_C"/>
</dbReference>
<proteinExistence type="predicted"/>
<evidence type="ECO:0000313" key="10">
    <source>
        <dbReference type="Proteomes" id="UP000218615"/>
    </source>
</evidence>
<comment type="pathway">
    <text evidence="1">Biopolymer metabolism; poly-(R)-3-hydroxybutanoate biosynthesis.</text>
</comment>
<evidence type="ECO:0000256" key="6">
    <source>
        <dbReference type="ARBA" id="ARBA00033356"/>
    </source>
</evidence>
<feature type="compositionally biased region" description="Basic and acidic residues" evidence="7">
    <location>
        <begin position="364"/>
        <end position="374"/>
    </location>
</feature>
<dbReference type="NCBIfam" id="TIGR01836">
    <property type="entry name" value="PHA_synth_III_C"/>
    <property type="match status" value="1"/>
</dbReference>